<dbReference type="GO" id="GO:0005634">
    <property type="term" value="C:nucleus"/>
    <property type="evidence" value="ECO:0007669"/>
    <property type="project" value="InterPro"/>
</dbReference>
<dbReference type="KEGG" id="lel:PVL30_003220"/>
<keyword evidence="4" id="KW-0132">Cell division</keyword>
<evidence type="ECO:0008006" key="13">
    <source>
        <dbReference type="Google" id="ProtNLM"/>
    </source>
</evidence>
<evidence type="ECO:0000313" key="11">
    <source>
        <dbReference type="EMBL" id="EDK44198.1"/>
    </source>
</evidence>
<dbReference type="VEuPathDB" id="FungiDB:LELG_02377"/>
<evidence type="ECO:0000256" key="10">
    <source>
        <dbReference type="SAM" id="MobiDB-lite"/>
    </source>
</evidence>
<evidence type="ECO:0000256" key="4">
    <source>
        <dbReference type="ARBA" id="ARBA00022618"/>
    </source>
</evidence>
<dbReference type="PANTHER" id="PTHR14527">
    <property type="entry name" value="PROTEIN MIS12 HOMOLOG"/>
    <property type="match status" value="1"/>
</dbReference>
<sequence>MTSTYQDPRITALITEHLGYAPLKVIDEVINAMNSITIKGIEAFEKFLLDLHSENKIPQSISKDDIYKGTSKLELLLQNNIDVSFDKYELYCLRNIFSIPPDLVQGGWIRLKHLENVDFTNVKNSHIVKWEYDQQIVNIYARIEEELLTRKVIKLQMIKAEKIIENLKYIKKNLLPLTTLTNQQWKLSDLVVDKKIDDKQSELSEGEKETEKDFENEILEKERLAYEKAAPLRELYNSLQPIEQTLAVLQNELNETIDSVANLSKRLDDDVTKQKIVMRPSSRDKFIENRSRRIMQRLNLVDGLINTTTTTTTTTTNVAGAGAGAGAGNGEKSYGSGSGSRHGIDANTTGSTAKRLVLQNDVGLDMDIDSDIIMEEETTTGGVAKESSDGKALANLRDIAKAM</sequence>
<keyword evidence="9" id="KW-0137">Centromere</keyword>
<keyword evidence="12" id="KW-1185">Reference proteome</keyword>
<dbReference type="GO" id="GO:0000070">
    <property type="term" value="P:mitotic sister chromatid segregation"/>
    <property type="evidence" value="ECO:0007669"/>
    <property type="project" value="TreeGrafter"/>
</dbReference>
<dbReference type="GO" id="GO:0051382">
    <property type="term" value="P:kinetochore assembly"/>
    <property type="evidence" value="ECO:0007669"/>
    <property type="project" value="TreeGrafter"/>
</dbReference>
<dbReference type="Proteomes" id="UP000001996">
    <property type="component" value="Unassembled WGS sequence"/>
</dbReference>
<gene>
    <name evidence="11" type="ORF">LELG_02377</name>
</gene>
<evidence type="ECO:0000256" key="3">
    <source>
        <dbReference type="ARBA" id="ARBA00022454"/>
    </source>
</evidence>
<dbReference type="Pfam" id="PF05859">
    <property type="entry name" value="Mis12"/>
    <property type="match status" value="1"/>
</dbReference>
<evidence type="ECO:0000256" key="7">
    <source>
        <dbReference type="ARBA" id="ARBA00023054"/>
    </source>
</evidence>
<dbReference type="InParanoid" id="A5DYE0"/>
<evidence type="ECO:0000256" key="2">
    <source>
        <dbReference type="ARBA" id="ARBA00008643"/>
    </source>
</evidence>
<name>A5DYE0_LODEL</name>
<comment type="subcellular location">
    <subcellularLocation>
        <location evidence="1">Chromosome</location>
        <location evidence="1">Centromere</location>
        <location evidence="1">Kinetochore</location>
    </subcellularLocation>
</comment>
<dbReference type="InterPro" id="IPR008685">
    <property type="entry name" value="Centromere_Mis12"/>
</dbReference>
<dbReference type="FunCoup" id="A5DYE0">
    <property type="interactions" value="46"/>
</dbReference>
<keyword evidence="7" id="KW-0175">Coiled coil</keyword>
<proteinExistence type="inferred from homology"/>
<dbReference type="AlphaFoldDB" id="A5DYE0"/>
<dbReference type="STRING" id="379508.A5DYE0"/>
<evidence type="ECO:0000256" key="6">
    <source>
        <dbReference type="ARBA" id="ARBA00022838"/>
    </source>
</evidence>
<dbReference type="OrthoDB" id="1884855at2759"/>
<dbReference type="GO" id="GO:0051301">
    <property type="term" value="P:cell division"/>
    <property type="evidence" value="ECO:0007669"/>
    <property type="project" value="UniProtKB-KW"/>
</dbReference>
<evidence type="ECO:0000313" key="12">
    <source>
        <dbReference type="Proteomes" id="UP000001996"/>
    </source>
</evidence>
<evidence type="ECO:0000256" key="8">
    <source>
        <dbReference type="ARBA" id="ARBA00023306"/>
    </source>
</evidence>
<dbReference type="eggNOG" id="ENOG502S72R">
    <property type="taxonomic scope" value="Eukaryota"/>
</dbReference>
<accession>A5DYE0</accession>
<dbReference type="OMA" id="ANEIMYR"/>
<dbReference type="GeneID" id="5232940"/>
<keyword evidence="3" id="KW-0158">Chromosome</keyword>
<dbReference type="HOGENOM" id="CLU_683476_0_0_1"/>
<evidence type="ECO:0000256" key="5">
    <source>
        <dbReference type="ARBA" id="ARBA00022776"/>
    </source>
</evidence>
<organism evidence="11 12">
    <name type="scientific">Lodderomyces elongisporus (strain ATCC 11503 / CBS 2605 / JCM 1781 / NBRC 1676 / NRRL YB-4239)</name>
    <name type="common">Yeast</name>
    <name type="synonym">Saccharomyces elongisporus</name>
    <dbReference type="NCBI Taxonomy" id="379508"/>
    <lineage>
        <taxon>Eukaryota</taxon>
        <taxon>Fungi</taxon>
        <taxon>Dikarya</taxon>
        <taxon>Ascomycota</taxon>
        <taxon>Saccharomycotina</taxon>
        <taxon>Pichiomycetes</taxon>
        <taxon>Debaryomycetaceae</taxon>
        <taxon>Candida/Lodderomyces clade</taxon>
        <taxon>Lodderomyces</taxon>
    </lineage>
</organism>
<keyword evidence="5" id="KW-0498">Mitosis</keyword>
<dbReference type="EMBL" id="CH981526">
    <property type="protein sequence ID" value="EDK44198.1"/>
    <property type="molecule type" value="Genomic_DNA"/>
</dbReference>
<keyword evidence="8" id="KW-0131">Cell cycle</keyword>
<dbReference type="PANTHER" id="PTHR14527:SF2">
    <property type="entry name" value="PROTEIN MIS12 HOMOLOG"/>
    <property type="match status" value="1"/>
</dbReference>
<feature type="region of interest" description="Disordered" evidence="10">
    <location>
        <begin position="315"/>
        <end position="348"/>
    </location>
</feature>
<dbReference type="GO" id="GO:0000444">
    <property type="term" value="C:MIS12/MIND type complex"/>
    <property type="evidence" value="ECO:0007669"/>
    <property type="project" value="TreeGrafter"/>
</dbReference>
<reference evidence="11 12" key="1">
    <citation type="journal article" date="2009" name="Nature">
        <title>Evolution of pathogenicity and sexual reproduction in eight Candida genomes.</title>
        <authorList>
            <person name="Butler G."/>
            <person name="Rasmussen M.D."/>
            <person name="Lin M.F."/>
            <person name="Santos M.A."/>
            <person name="Sakthikumar S."/>
            <person name="Munro C.A."/>
            <person name="Rheinbay E."/>
            <person name="Grabherr M."/>
            <person name="Forche A."/>
            <person name="Reedy J.L."/>
            <person name="Agrafioti I."/>
            <person name="Arnaud M.B."/>
            <person name="Bates S."/>
            <person name="Brown A.J."/>
            <person name="Brunke S."/>
            <person name="Costanzo M.C."/>
            <person name="Fitzpatrick D.A."/>
            <person name="de Groot P.W."/>
            <person name="Harris D."/>
            <person name="Hoyer L.L."/>
            <person name="Hube B."/>
            <person name="Klis F.M."/>
            <person name="Kodira C."/>
            <person name="Lennard N."/>
            <person name="Logue M.E."/>
            <person name="Martin R."/>
            <person name="Neiman A.M."/>
            <person name="Nikolaou E."/>
            <person name="Quail M.A."/>
            <person name="Quinn J."/>
            <person name="Santos M.C."/>
            <person name="Schmitzberger F.F."/>
            <person name="Sherlock G."/>
            <person name="Shah P."/>
            <person name="Silverstein K.A."/>
            <person name="Skrzypek M.S."/>
            <person name="Soll D."/>
            <person name="Staggs R."/>
            <person name="Stansfield I."/>
            <person name="Stumpf M.P."/>
            <person name="Sudbery P.E."/>
            <person name="Srikantha T."/>
            <person name="Zeng Q."/>
            <person name="Berman J."/>
            <person name="Berriman M."/>
            <person name="Heitman J."/>
            <person name="Gow N.A."/>
            <person name="Lorenz M.C."/>
            <person name="Birren B.W."/>
            <person name="Kellis M."/>
            <person name="Cuomo C.A."/>
        </authorList>
    </citation>
    <scope>NUCLEOTIDE SEQUENCE [LARGE SCALE GENOMIC DNA]</scope>
    <source>
        <strain evidence="12">ATCC 11503 / BCRC 21390 / CBS 2605 / JCM 1781 / NBRC 1676 / NRRL YB-4239</strain>
    </source>
</reference>
<keyword evidence="6" id="KW-0995">Kinetochore</keyword>
<comment type="similarity">
    <text evidence="2">Belongs to the mis12 family.</text>
</comment>
<evidence type="ECO:0000256" key="1">
    <source>
        <dbReference type="ARBA" id="ARBA00004629"/>
    </source>
</evidence>
<protein>
    <recommendedName>
        <fullName evidence="13">Kinetochore-associated protein MTW1</fullName>
    </recommendedName>
</protein>
<evidence type="ECO:0000256" key="9">
    <source>
        <dbReference type="ARBA" id="ARBA00023328"/>
    </source>
</evidence>